<protein>
    <submittedName>
        <fullName evidence="5">Peptidoglycan/LPS O-acetylase OafA/YrhL</fullName>
    </submittedName>
</protein>
<dbReference type="InterPro" id="IPR043968">
    <property type="entry name" value="SGNH"/>
</dbReference>
<feature type="domain" description="SGNH" evidence="4">
    <location>
        <begin position="401"/>
        <end position="650"/>
    </location>
</feature>
<feature type="region of interest" description="Disordered" evidence="1">
    <location>
        <begin position="663"/>
        <end position="690"/>
    </location>
</feature>
<feature type="transmembrane region" description="Helical" evidence="2">
    <location>
        <begin position="352"/>
        <end position="370"/>
    </location>
</feature>
<keyword evidence="6" id="KW-1185">Reference proteome</keyword>
<sequence length="690" mass="73890">MASGYRKDIDGLRAVAVLSVVLNHAGLPGVPGGYVGVDVFFVISGYLISQILLREIAEERLSLAAFYERRARRILPALFVVLAACLLGGWFLLLPAEYTALAQSTTATLLFVSNVWFWLGTGDYFHASVAFEPLLHTWSLAVEEQFYLLYPLLLMAVARWPRRKWGATIAVLTLSSFALSVWALRHESVAGFYLAPTRAWELGIGALLALYPAPERATRSSRHAAAVLGLCLICGSVVLFSGSTPFPGVAALAPCVGAALVIWAGAVGQTVVGRLLSYRGLVFIGLISYSLYLWHWPVLVTARLIAGQAELPVGTAILCTAVSCAMAWGSWRFVERPFRRQGALRNISRPKVFTAATSSAALLICMALLVSSTDGFANRVPPDVLQVHAHATARGEIDIRCRSPGPGHIPCPIGAQQQPPEVLVWGDSHAGAMLPGVSDWLESFGQGGVAMVRNACAPLLGVARLDGSDGSACAAHNHSVQDYLEAHTEIRTVILVARWPLLVEGTRPAGEAGALALLSIDGEPGHPVGNARAVAHGLSNTLRWLRTSGREVILIGSVPEIGFHVPKALARSRFAGTQMPAPPSRAAFDVRSARADALLLTAAIRHDARLVRPSDVLCSTKCRILDGERPLYFDDDHLSPHAARNLVPGWLDSAREIRTVAQAGPLLKQNEPAGDPGGPAQTRVSSRDSQ</sequence>
<evidence type="ECO:0000259" key="3">
    <source>
        <dbReference type="Pfam" id="PF01757"/>
    </source>
</evidence>
<proteinExistence type="predicted"/>
<accession>A0A2T0RHU2</accession>
<dbReference type="Pfam" id="PF01757">
    <property type="entry name" value="Acyl_transf_3"/>
    <property type="match status" value="1"/>
</dbReference>
<feature type="transmembrane region" description="Helical" evidence="2">
    <location>
        <begin position="223"/>
        <end position="242"/>
    </location>
</feature>
<comment type="caution">
    <text evidence="5">The sequence shown here is derived from an EMBL/GenBank/DDBJ whole genome shotgun (WGS) entry which is preliminary data.</text>
</comment>
<dbReference type="GO" id="GO:0009103">
    <property type="term" value="P:lipopolysaccharide biosynthetic process"/>
    <property type="evidence" value="ECO:0007669"/>
    <property type="project" value="TreeGrafter"/>
</dbReference>
<feature type="transmembrane region" description="Helical" evidence="2">
    <location>
        <begin position="248"/>
        <end position="268"/>
    </location>
</feature>
<feature type="transmembrane region" description="Helical" evidence="2">
    <location>
        <begin position="33"/>
        <end position="53"/>
    </location>
</feature>
<feature type="transmembrane region" description="Helical" evidence="2">
    <location>
        <begin position="74"/>
        <end position="94"/>
    </location>
</feature>
<evidence type="ECO:0000256" key="2">
    <source>
        <dbReference type="SAM" id="Phobius"/>
    </source>
</evidence>
<evidence type="ECO:0000256" key="1">
    <source>
        <dbReference type="SAM" id="MobiDB-lite"/>
    </source>
</evidence>
<dbReference type="GO" id="GO:0016020">
    <property type="term" value="C:membrane"/>
    <property type="evidence" value="ECO:0007669"/>
    <property type="project" value="TreeGrafter"/>
</dbReference>
<evidence type="ECO:0000313" key="6">
    <source>
        <dbReference type="Proteomes" id="UP000239480"/>
    </source>
</evidence>
<dbReference type="GO" id="GO:0016747">
    <property type="term" value="F:acyltransferase activity, transferring groups other than amino-acyl groups"/>
    <property type="evidence" value="ECO:0007669"/>
    <property type="project" value="InterPro"/>
</dbReference>
<evidence type="ECO:0000259" key="4">
    <source>
        <dbReference type="Pfam" id="PF19040"/>
    </source>
</evidence>
<dbReference type="RefSeq" id="WP_106207563.1">
    <property type="nucleotide sequence ID" value="NZ_PVTD01000012.1"/>
</dbReference>
<dbReference type="Proteomes" id="UP000239480">
    <property type="component" value="Unassembled WGS sequence"/>
</dbReference>
<dbReference type="AlphaFoldDB" id="A0A2T0RHU2"/>
<feature type="transmembrane region" description="Helical" evidence="2">
    <location>
        <begin position="280"/>
        <end position="299"/>
    </location>
</feature>
<name>A0A2T0RHU2_9RHOB</name>
<feature type="domain" description="Acyltransferase 3" evidence="3">
    <location>
        <begin position="7"/>
        <end position="327"/>
    </location>
</feature>
<gene>
    <name evidence="5" type="ORF">CLV78_11292</name>
</gene>
<dbReference type="PANTHER" id="PTHR23028:SF53">
    <property type="entry name" value="ACYL_TRANSF_3 DOMAIN-CONTAINING PROTEIN"/>
    <property type="match status" value="1"/>
</dbReference>
<feature type="transmembrane region" description="Helical" evidence="2">
    <location>
        <begin position="190"/>
        <end position="211"/>
    </location>
</feature>
<evidence type="ECO:0000313" key="5">
    <source>
        <dbReference type="EMBL" id="PRY20719.1"/>
    </source>
</evidence>
<dbReference type="InterPro" id="IPR050879">
    <property type="entry name" value="Acyltransferase_3"/>
</dbReference>
<keyword evidence="2" id="KW-0472">Membrane</keyword>
<dbReference type="PANTHER" id="PTHR23028">
    <property type="entry name" value="ACETYLTRANSFERASE"/>
    <property type="match status" value="1"/>
</dbReference>
<dbReference type="OrthoDB" id="9796461at2"/>
<keyword evidence="2" id="KW-1133">Transmembrane helix</keyword>
<reference evidence="5 6" key="1">
    <citation type="submission" date="2018-03" db="EMBL/GenBank/DDBJ databases">
        <title>Genomic Encyclopedia of Archaeal and Bacterial Type Strains, Phase II (KMG-II): from individual species to whole genera.</title>
        <authorList>
            <person name="Goeker M."/>
        </authorList>
    </citation>
    <scope>NUCLEOTIDE SEQUENCE [LARGE SCALE GENOMIC DNA]</scope>
    <source>
        <strain evidence="5 6">DSM 29328</strain>
    </source>
</reference>
<dbReference type="InterPro" id="IPR002656">
    <property type="entry name" value="Acyl_transf_3_dom"/>
</dbReference>
<organism evidence="5 6">
    <name type="scientific">Aliiruegeria haliotis</name>
    <dbReference type="NCBI Taxonomy" id="1280846"/>
    <lineage>
        <taxon>Bacteria</taxon>
        <taxon>Pseudomonadati</taxon>
        <taxon>Pseudomonadota</taxon>
        <taxon>Alphaproteobacteria</taxon>
        <taxon>Rhodobacterales</taxon>
        <taxon>Roseobacteraceae</taxon>
        <taxon>Aliiruegeria</taxon>
    </lineage>
</organism>
<keyword evidence="2" id="KW-0812">Transmembrane</keyword>
<feature type="transmembrane region" description="Helical" evidence="2">
    <location>
        <begin position="311"/>
        <end position="331"/>
    </location>
</feature>
<dbReference type="Pfam" id="PF19040">
    <property type="entry name" value="SGNH"/>
    <property type="match status" value="1"/>
</dbReference>
<feature type="transmembrane region" description="Helical" evidence="2">
    <location>
        <begin position="100"/>
        <end position="119"/>
    </location>
</feature>
<dbReference type="EMBL" id="PVTD01000012">
    <property type="protein sequence ID" value="PRY20719.1"/>
    <property type="molecule type" value="Genomic_DNA"/>
</dbReference>
<feature type="transmembrane region" description="Helical" evidence="2">
    <location>
        <begin position="165"/>
        <end position="184"/>
    </location>
</feature>